<dbReference type="PANTHER" id="PTHR24260">
    <property type="match status" value="1"/>
</dbReference>
<feature type="non-terminal residue" evidence="9">
    <location>
        <position position="316"/>
    </location>
</feature>
<evidence type="ECO:0000256" key="4">
    <source>
        <dbReference type="ARBA" id="ARBA00024195"/>
    </source>
</evidence>
<dbReference type="PROSITE" id="PS00135">
    <property type="entry name" value="TRYPSIN_SER"/>
    <property type="match status" value="1"/>
</dbReference>
<feature type="region of interest" description="Disordered" evidence="6">
    <location>
        <begin position="295"/>
        <end position="316"/>
    </location>
</feature>
<dbReference type="SUPFAM" id="SSF50494">
    <property type="entry name" value="Trypsin-like serine proteases"/>
    <property type="match status" value="1"/>
</dbReference>
<organism evidence="9 10">
    <name type="scientific">Oryctes borbonicus</name>
    <dbReference type="NCBI Taxonomy" id="1629725"/>
    <lineage>
        <taxon>Eukaryota</taxon>
        <taxon>Metazoa</taxon>
        <taxon>Ecdysozoa</taxon>
        <taxon>Arthropoda</taxon>
        <taxon>Hexapoda</taxon>
        <taxon>Insecta</taxon>
        <taxon>Pterygota</taxon>
        <taxon>Neoptera</taxon>
        <taxon>Endopterygota</taxon>
        <taxon>Coleoptera</taxon>
        <taxon>Polyphaga</taxon>
        <taxon>Scarabaeiformia</taxon>
        <taxon>Scarabaeidae</taxon>
        <taxon>Dynastinae</taxon>
        <taxon>Oryctes</taxon>
    </lineage>
</organism>
<feature type="chain" id="PRO_5006668146" evidence="7">
    <location>
        <begin position="17"/>
        <end position="316"/>
    </location>
</feature>
<protein>
    <submittedName>
        <fullName evidence="9">Trypsin</fullName>
    </submittedName>
</protein>
<dbReference type="InterPro" id="IPR051333">
    <property type="entry name" value="CLIP_Serine_Protease"/>
</dbReference>
<proteinExistence type="inferred from homology"/>
<evidence type="ECO:0000313" key="10">
    <source>
        <dbReference type="Proteomes" id="UP000051574"/>
    </source>
</evidence>
<dbReference type="EMBL" id="LJIG01022856">
    <property type="protein sequence ID" value="KRT78369.1"/>
    <property type="molecule type" value="Genomic_DNA"/>
</dbReference>
<keyword evidence="10" id="KW-1185">Reference proteome</keyword>
<evidence type="ECO:0000256" key="2">
    <source>
        <dbReference type="ARBA" id="ARBA00023157"/>
    </source>
</evidence>
<keyword evidence="5" id="KW-0720">Serine protease</keyword>
<dbReference type="Proteomes" id="UP000051574">
    <property type="component" value="Unassembled WGS sequence"/>
</dbReference>
<dbReference type="FunFam" id="2.40.10.10:FF:000028">
    <property type="entry name" value="Serine protease easter"/>
    <property type="match status" value="1"/>
</dbReference>
<dbReference type="InterPro" id="IPR043504">
    <property type="entry name" value="Peptidase_S1_PA_chymotrypsin"/>
</dbReference>
<gene>
    <name evidence="9" type="ORF">AMK59_7487</name>
</gene>
<keyword evidence="1 7" id="KW-0732">Signal</keyword>
<accession>A0A0T6ATD6</accession>
<dbReference type="InterPro" id="IPR001314">
    <property type="entry name" value="Peptidase_S1A"/>
</dbReference>
<dbReference type="PROSITE" id="PS00134">
    <property type="entry name" value="TRYPSIN_HIS"/>
    <property type="match status" value="1"/>
</dbReference>
<dbReference type="InterPro" id="IPR009003">
    <property type="entry name" value="Peptidase_S1_PA"/>
</dbReference>
<evidence type="ECO:0000313" key="9">
    <source>
        <dbReference type="EMBL" id="KRT78369.1"/>
    </source>
</evidence>
<dbReference type="PRINTS" id="PR00722">
    <property type="entry name" value="CHYMOTRYPSIN"/>
</dbReference>
<keyword evidence="2" id="KW-1015">Disulfide bond</keyword>
<dbReference type="CDD" id="cd00190">
    <property type="entry name" value="Tryp_SPc"/>
    <property type="match status" value="1"/>
</dbReference>
<keyword evidence="5" id="KW-0645">Protease</keyword>
<evidence type="ECO:0000256" key="1">
    <source>
        <dbReference type="ARBA" id="ARBA00022729"/>
    </source>
</evidence>
<feature type="domain" description="Peptidase S1" evidence="8">
    <location>
        <begin position="104"/>
        <end position="316"/>
    </location>
</feature>
<dbReference type="Pfam" id="PF00089">
    <property type="entry name" value="Trypsin"/>
    <property type="match status" value="1"/>
</dbReference>
<evidence type="ECO:0000256" key="7">
    <source>
        <dbReference type="SAM" id="SignalP"/>
    </source>
</evidence>
<dbReference type="InterPro" id="IPR033116">
    <property type="entry name" value="TRYPSIN_SER"/>
</dbReference>
<comment type="caution">
    <text evidence="9">The sequence shown here is derived from an EMBL/GenBank/DDBJ whole genome shotgun (WGS) entry which is preliminary data.</text>
</comment>
<evidence type="ECO:0000259" key="8">
    <source>
        <dbReference type="PROSITE" id="PS50240"/>
    </source>
</evidence>
<evidence type="ECO:0000256" key="6">
    <source>
        <dbReference type="SAM" id="MobiDB-lite"/>
    </source>
</evidence>
<dbReference type="InterPro" id="IPR001254">
    <property type="entry name" value="Trypsin_dom"/>
</dbReference>
<evidence type="ECO:0000256" key="5">
    <source>
        <dbReference type="RuleBase" id="RU363034"/>
    </source>
</evidence>
<evidence type="ECO:0000256" key="3">
    <source>
        <dbReference type="ARBA" id="ARBA00023180"/>
    </source>
</evidence>
<keyword evidence="3" id="KW-0325">Glycoprotein</keyword>
<feature type="signal peptide" evidence="7">
    <location>
        <begin position="1"/>
        <end position="16"/>
    </location>
</feature>
<dbReference type="OrthoDB" id="6357057at2759"/>
<dbReference type="GO" id="GO:0004252">
    <property type="term" value="F:serine-type endopeptidase activity"/>
    <property type="evidence" value="ECO:0007669"/>
    <property type="project" value="InterPro"/>
</dbReference>
<dbReference type="PROSITE" id="PS50240">
    <property type="entry name" value="TRYPSIN_DOM"/>
    <property type="match status" value="1"/>
</dbReference>
<name>A0A0T6ATD6_9SCAR</name>
<dbReference type="SMART" id="SM00020">
    <property type="entry name" value="Tryp_SPc"/>
    <property type="match status" value="1"/>
</dbReference>
<keyword evidence="5" id="KW-0378">Hydrolase</keyword>
<sequence>MIAIGTILVLCSVVSAWTVYDLEIGDKCGPNNESRCTLAITCSAAWERLKQEKPHGLERCGFQGVFEIVCCKVEKPESRIPPRPSVKACETYYTLYTVDPKPLITNGENASLGDIPYIAALGIDGDEPDEITWGTCAGSLISETYVLTAAHCTVRVDSKLPIMVRLGKIDLYGNEDNVEPQDIPVENVITHPSYNHAENRHDIALLKLAKPAVFTDYVKPVCLNAKPDIPTGLIIAGWGYINITTKEASRFLQKAYVIPYDLSKCNETYSQFPLLTVLHTTQLCSVSRNDSRLADTCQGDSGGPIQVENRKKTKET</sequence>
<dbReference type="AlphaFoldDB" id="A0A0T6ATD6"/>
<dbReference type="PANTHER" id="PTHR24260:SF147">
    <property type="entry name" value="EG:BACR7A4.3 PROTEIN-RELATED"/>
    <property type="match status" value="1"/>
</dbReference>
<dbReference type="Gene3D" id="2.40.10.10">
    <property type="entry name" value="Trypsin-like serine proteases"/>
    <property type="match status" value="2"/>
</dbReference>
<comment type="similarity">
    <text evidence="4">Belongs to the peptidase S1 family. CLIP subfamily.</text>
</comment>
<dbReference type="InterPro" id="IPR018114">
    <property type="entry name" value="TRYPSIN_HIS"/>
</dbReference>
<dbReference type="GO" id="GO:0006508">
    <property type="term" value="P:proteolysis"/>
    <property type="evidence" value="ECO:0007669"/>
    <property type="project" value="UniProtKB-KW"/>
</dbReference>
<reference evidence="9 10" key="1">
    <citation type="submission" date="2015-09" db="EMBL/GenBank/DDBJ databases">
        <title>Draft genome of the scarab beetle Oryctes borbonicus.</title>
        <authorList>
            <person name="Meyer J.M."/>
            <person name="Markov G.V."/>
            <person name="Baskaran P."/>
            <person name="Herrmann M."/>
            <person name="Sommer R.J."/>
            <person name="Roedelsperger C."/>
        </authorList>
    </citation>
    <scope>NUCLEOTIDE SEQUENCE [LARGE SCALE GENOMIC DNA]</scope>
    <source>
        <strain evidence="9">OB123</strain>
        <tissue evidence="9">Whole animal</tissue>
    </source>
</reference>